<name>A0A8H3TXI4_9TREE</name>
<accession>A0A8H3TXI4</accession>
<dbReference type="OrthoDB" id="2588122at2759"/>
<evidence type="ECO:0000313" key="2">
    <source>
        <dbReference type="EMBL" id="GHJ89045.1"/>
    </source>
</evidence>
<keyword evidence="1" id="KW-0472">Membrane</keyword>
<dbReference type="Proteomes" id="UP000620104">
    <property type="component" value="Unassembled WGS sequence"/>
</dbReference>
<protein>
    <submittedName>
        <fullName evidence="2">Uncharacterized protein</fullName>
    </submittedName>
</protein>
<reference evidence="2" key="1">
    <citation type="submission" date="2020-07" db="EMBL/GenBank/DDBJ databases">
        <title>Draft Genome Sequence of a Deep-Sea Yeast, Naganishia (Cryptococcus) liquefaciens strain N6.</title>
        <authorList>
            <person name="Han Y.W."/>
            <person name="Kajitani R."/>
            <person name="Morimoto H."/>
            <person name="Parhat M."/>
            <person name="Tsubouchi H."/>
            <person name="Bakenova O."/>
            <person name="Ogata M."/>
            <person name="Argunhan B."/>
            <person name="Aoki R."/>
            <person name="Kajiwara S."/>
            <person name="Itoh T."/>
            <person name="Iwasaki H."/>
        </authorList>
    </citation>
    <scope>NUCLEOTIDE SEQUENCE</scope>
    <source>
        <strain evidence="2">N6</strain>
    </source>
</reference>
<gene>
    <name evidence="2" type="ORF">NliqN6_5447</name>
</gene>
<evidence type="ECO:0000313" key="3">
    <source>
        <dbReference type="Proteomes" id="UP000620104"/>
    </source>
</evidence>
<keyword evidence="1" id="KW-0812">Transmembrane</keyword>
<dbReference type="EMBL" id="BLZA01000035">
    <property type="protein sequence ID" value="GHJ89045.1"/>
    <property type="molecule type" value="Genomic_DNA"/>
</dbReference>
<sequence length="118" mass="12459">MTFQPPTYDKSDPKTADAPIVPFHLPKDWTETADIFSSSSTVVAGFAMMSRNSMAAWLSIITALLGLFNQRPLTEKKNSGQGMGAGGPWAGLAMGGAALLGTFIPRILVPNPPPVRSA</sequence>
<feature type="transmembrane region" description="Helical" evidence="1">
    <location>
        <begin position="89"/>
        <end position="109"/>
    </location>
</feature>
<dbReference type="AlphaFoldDB" id="A0A8H3TXI4"/>
<feature type="transmembrane region" description="Helical" evidence="1">
    <location>
        <begin position="46"/>
        <end position="68"/>
    </location>
</feature>
<evidence type="ECO:0000256" key="1">
    <source>
        <dbReference type="SAM" id="Phobius"/>
    </source>
</evidence>
<keyword evidence="1" id="KW-1133">Transmembrane helix</keyword>
<proteinExistence type="predicted"/>
<comment type="caution">
    <text evidence="2">The sequence shown here is derived from an EMBL/GenBank/DDBJ whole genome shotgun (WGS) entry which is preliminary data.</text>
</comment>
<keyword evidence="3" id="KW-1185">Reference proteome</keyword>
<organism evidence="2 3">
    <name type="scientific">Naganishia liquefaciens</name>
    <dbReference type="NCBI Taxonomy" id="104408"/>
    <lineage>
        <taxon>Eukaryota</taxon>
        <taxon>Fungi</taxon>
        <taxon>Dikarya</taxon>
        <taxon>Basidiomycota</taxon>
        <taxon>Agaricomycotina</taxon>
        <taxon>Tremellomycetes</taxon>
        <taxon>Filobasidiales</taxon>
        <taxon>Filobasidiaceae</taxon>
        <taxon>Naganishia</taxon>
    </lineage>
</organism>